<dbReference type="InterPro" id="IPR050172">
    <property type="entry name" value="SsuD_RutA_monooxygenase"/>
</dbReference>
<dbReference type="PANTHER" id="PTHR42847:SF4">
    <property type="entry name" value="ALKANESULFONATE MONOOXYGENASE-RELATED"/>
    <property type="match status" value="1"/>
</dbReference>
<evidence type="ECO:0000256" key="4">
    <source>
        <dbReference type="ARBA" id="ARBA00023033"/>
    </source>
</evidence>
<accession>A0A1H0UQU6</accession>
<evidence type="ECO:0000259" key="5">
    <source>
        <dbReference type="Pfam" id="PF00296"/>
    </source>
</evidence>
<evidence type="ECO:0000256" key="1">
    <source>
        <dbReference type="ARBA" id="ARBA00022630"/>
    </source>
</evidence>
<feature type="domain" description="Luciferase-like" evidence="5">
    <location>
        <begin position="7"/>
        <end position="242"/>
    </location>
</feature>
<dbReference type="PANTHER" id="PTHR42847">
    <property type="entry name" value="ALKANESULFONATE MONOOXYGENASE"/>
    <property type="match status" value="1"/>
</dbReference>
<evidence type="ECO:0000256" key="2">
    <source>
        <dbReference type="ARBA" id="ARBA00022643"/>
    </source>
</evidence>
<gene>
    <name evidence="6" type="ORF">SAMN04489867_3463</name>
</gene>
<sequence>MLAGMRFSIWPDLDEPWPELRRLVAHADAGGWDAVYVEDHFIVHSDQDAPLMEATGTLAALAAATERIKLGTLVLSVTYRHPAVIANWAATVDQLSAGRLVLGLGAGWEEHEHAAYGLALGPPGERVDRFIEGLAVVQGLLTQPRTTVEGRYFQVRDAACEPKPHQDRVPILVGAKGSRMLGVVAESADRWNMWGSPGQVADKAAVLDAHCERLGRDPRSIERSTQAMLCVTDDRAAARAFLDQHASTGRAAIAGSAAEVAHAVAGYAEVGVDEFIVLTSDLGRGDQRLDTLDALWAALVATQD</sequence>
<dbReference type="Proteomes" id="UP000199077">
    <property type="component" value="Chromosome I"/>
</dbReference>
<dbReference type="Pfam" id="PF00296">
    <property type="entry name" value="Bac_luciferase"/>
    <property type="match status" value="1"/>
</dbReference>
<keyword evidence="3" id="KW-0560">Oxidoreductase</keyword>
<dbReference type="InterPro" id="IPR011251">
    <property type="entry name" value="Luciferase-like_dom"/>
</dbReference>
<organism evidence="6 7">
    <name type="scientific">Pedococcus dokdonensis</name>
    <dbReference type="NCBI Taxonomy" id="443156"/>
    <lineage>
        <taxon>Bacteria</taxon>
        <taxon>Bacillati</taxon>
        <taxon>Actinomycetota</taxon>
        <taxon>Actinomycetes</taxon>
        <taxon>Micrococcales</taxon>
        <taxon>Intrasporangiaceae</taxon>
        <taxon>Pedococcus</taxon>
    </lineage>
</organism>
<evidence type="ECO:0000256" key="3">
    <source>
        <dbReference type="ARBA" id="ARBA00023002"/>
    </source>
</evidence>
<evidence type="ECO:0000313" key="6">
    <source>
        <dbReference type="EMBL" id="SDP68609.1"/>
    </source>
</evidence>
<protein>
    <submittedName>
        <fullName evidence="6">Flavin-dependent oxidoreductase, luciferase family (Includes alkanesulfonate monooxygenase SsuD and methylene tetrahydromethanopterin reductase)</fullName>
    </submittedName>
</protein>
<keyword evidence="7" id="KW-1185">Reference proteome</keyword>
<proteinExistence type="predicted"/>
<name>A0A1H0UQU6_9MICO</name>
<evidence type="ECO:0000313" key="7">
    <source>
        <dbReference type="Proteomes" id="UP000199077"/>
    </source>
</evidence>
<keyword evidence="4 6" id="KW-0503">Monooxygenase</keyword>
<dbReference type="GO" id="GO:0008726">
    <property type="term" value="F:alkanesulfonate monooxygenase activity"/>
    <property type="evidence" value="ECO:0007669"/>
    <property type="project" value="TreeGrafter"/>
</dbReference>
<dbReference type="SUPFAM" id="SSF51679">
    <property type="entry name" value="Bacterial luciferase-like"/>
    <property type="match status" value="1"/>
</dbReference>
<dbReference type="STRING" id="443156.SAMN04489867_3463"/>
<dbReference type="AlphaFoldDB" id="A0A1H0UQU6"/>
<dbReference type="InterPro" id="IPR036661">
    <property type="entry name" value="Luciferase-like_sf"/>
</dbReference>
<dbReference type="Gene3D" id="3.20.20.30">
    <property type="entry name" value="Luciferase-like domain"/>
    <property type="match status" value="1"/>
</dbReference>
<keyword evidence="2" id="KW-0288">FMN</keyword>
<reference evidence="7" key="1">
    <citation type="submission" date="2016-10" db="EMBL/GenBank/DDBJ databases">
        <authorList>
            <person name="Varghese N."/>
            <person name="Submissions S."/>
        </authorList>
    </citation>
    <scope>NUCLEOTIDE SEQUENCE [LARGE SCALE GENOMIC DNA]</scope>
    <source>
        <strain evidence="7">DSM 22329</strain>
    </source>
</reference>
<dbReference type="EMBL" id="LT629711">
    <property type="protein sequence ID" value="SDP68609.1"/>
    <property type="molecule type" value="Genomic_DNA"/>
</dbReference>
<keyword evidence="1" id="KW-0285">Flavoprotein</keyword>
<dbReference type="GO" id="GO:0046306">
    <property type="term" value="P:alkanesulfonate catabolic process"/>
    <property type="evidence" value="ECO:0007669"/>
    <property type="project" value="TreeGrafter"/>
</dbReference>